<evidence type="ECO:0000313" key="2">
    <source>
        <dbReference type="Proteomes" id="UP001060170"/>
    </source>
</evidence>
<reference evidence="2" key="1">
    <citation type="journal article" date="2018" name="BMC Genomics">
        <title>Genomic insights into host adaptation between the wheat stripe rust pathogen (Puccinia striiformis f. sp. tritici) and the barley stripe rust pathogen (Puccinia striiformis f. sp. hordei).</title>
        <authorList>
            <person name="Xia C."/>
            <person name="Wang M."/>
            <person name="Yin C."/>
            <person name="Cornejo O.E."/>
            <person name="Hulbert S.H."/>
            <person name="Chen X."/>
        </authorList>
    </citation>
    <scope>NUCLEOTIDE SEQUENCE [LARGE SCALE GENOMIC DNA]</scope>
    <source>
        <strain evidence="2">93-210</strain>
    </source>
</reference>
<dbReference type="Proteomes" id="UP001060170">
    <property type="component" value="Chromosome 5"/>
</dbReference>
<sequence length="64" mass="7198">MDITSPDYQNLFISHGGLQKEIFFAAQGLGIIVHARQSAIRSRLSGHRTLPVDTMNNRRYNRAG</sequence>
<evidence type="ECO:0000313" key="1">
    <source>
        <dbReference type="EMBL" id="KAI7954433.1"/>
    </source>
</evidence>
<reference evidence="1 2" key="3">
    <citation type="journal article" date="2022" name="Microbiol. Spectr.">
        <title>Folding features and dynamics of 3D genome architecture in plant fungal pathogens.</title>
        <authorList>
            <person name="Xia C."/>
        </authorList>
    </citation>
    <scope>NUCLEOTIDE SEQUENCE [LARGE SCALE GENOMIC DNA]</scope>
    <source>
        <strain evidence="1 2">93-210</strain>
    </source>
</reference>
<proteinExistence type="predicted"/>
<comment type="caution">
    <text evidence="1">The sequence shown here is derived from an EMBL/GenBank/DDBJ whole genome shotgun (WGS) entry which is preliminary data.</text>
</comment>
<protein>
    <submittedName>
        <fullName evidence="1">Uncharacterized protein</fullName>
    </submittedName>
</protein>
<dbReference type="EMBL" id="CM045869">
    <property type="protein sequence ID" value="KAI7954433.1"/>
    <property type="molecule type" value="Genomic_DNA"/>
</dbReference>
<keyword evidence="2" id="KW-1185">Reference proteome</keyword>
<reference evidence="2" key="2">
    <citation type="journal article" date="2018" name="Mol. Plant Microbe Interact.">
        <title>Genome sequence resources for the wheat stripe rust pathogen (Puccinia striiformis f. sp. tritici) and the barley stripe rust pathogen (Puccinia striiformis f. sp. hordei).</title>
        <authorList>
            <person name="Xia C."/>
            <person name="Wang M."/>
            <person name="Yin C."/>
            <person name="Cornejo O.E."/>
            <person name="Hulbert S.H."/>
            <person name="Chen X."/>
        </authorList>
    </citation>
    <scope>NUCLEOTIDE SEQUENCE [LARGE SCALE GENOMIC DNA]</scope>
    <source>
        <strain evidence="2">93-210</strain>
    </source>
</reference>
<gene>
    <name evidence="1" type="ORF">MJO28_004833</name>
</gene>
<name>A0ACC0EKU9_9BASI</name>
<accession>A0ACC0EKU9</accession>
<organism evidence="1 2">
    <name type="scientific">Puccinia striiformis f. sp. tritici</name>
    <dbReference type="NCBI Taxonomy" id="168172"/>
    <lineage>
        <taxon>Eukaryota</taxon>
        <taxon>Fungi</taxon>
        <taxon>Dikarya</taxon>
        <taxon>Basidiomycota</taxon>
        <taxon>Pucciniomycotina</taxon>
        <taxon>Pucciniomycetes</taxon>
        <taxon>Pucciniales</taxon>
        <taxon>Pucciniaceae</taxon>
        <taxon>Puccinia</taxon>
    </lineage>
</organism>